<evidence type="ECO:0000259" key="1">
    <source>
        <dbReference type="Pfam" id="PF05424"/>
    </source>
</evidence>
<dbReference type="OrthoDB" id="379270at2759"/>
<feature type="domain" description="Duffy-antigen binding" evidence="1">
    <location>
        <begin position="104"/>
        <end position="211"/>
    </location>
</feature>
<gene>
    <name evidence="3" type="ORF">PFTANZ_06510</name>
</gene>
<dbReference type="InterPro" id="IPR029210">
    <property type="entry name" value="PfEMP1_NTS"/>
</dbReference>
<dbReference type="SUPFAM" id="SSF140924">
    <property type="entry name" value="Duffy binding domain-like"/>
    <property type="match status" value="1"/>
</dbReference>
<proteinExistence type="predicted"/>
<name>A0A024VWZ4_PLAFA</name>
<feature type="non-terminal residue" evidence="3">
    <location>
        <position position="212"/>
    </location>
</feature>
<evidence type="ECO:0000259" key="2">
    <source>
        <dbReference type="Pfam" id="PF15447"/>
    </source>
</evidence>
<protein>
    <submittedName>
        <fullName evidence="3">Uncharacterized protein</fullName>
    </submittedName>
</protein>
<reference evidence="3 4" key="2">
    <citation type="submission" date="2013-02" db="EMBL/GenBank/DDBJ databases">
        <title>The Genome Sequence of Plasmodium falciparum Tanzania (2000708).</title>
        <authorList>
            <consortium name="The Broad Institute Genome Sequencing Platform"/>
            <consortium name="The Broad Institute Genome Sequencing Center for Infectious Disease"/>
            <person name="Neafsey D."/>
            <person name="Cheeseman I."/>
            <person name="Volkman S."/>
            <person name="Adams J."/>
            <person name="Walker B."/>
            <person name="Young S.K."/>
            <person name="Zeng Q."/>
            <person name="Gargeya S."/>
            <person name="Fitzgerald M."/>
            <person name="Haas B."/>
            <person name="Abouelleil A."/>
            <person name="Alvarado L."/>
            <person name="Arachchi H.M."/>
            <person name="Berlin A.M."/>
            <person name="Chapman S.B."/>
            <person name="Dewar J."/>
            <person name="Goldberg J."/>
            <person name="Griggs A."/>
            <person name="Gujja S."/>
            <person name="Hansen M."/>
            <person name="Howarth C."/>
            <person name="Imamovic A."/>
            <person name="Larimer J."/>
            <person name="McCowan C."/>
            <person name="Murphy C."/>
            <person name="Neiman D."/>
            <person name="Pearson M."/>
            <person name="Priest M."/>
            <person name="Roberts A."/>
            <person name="Saif S."/>
            <person name="Shea T."/>
            <person name="Sisk P."/>
            <person name="Sykes S."/>
            <person name="Wortman J."/>
            <person name="Nusbaum C."/>
            <person name="Birren B."/>
        </authorList>
    </citation>
    <scope>NUCLEOTIDE SEQUENCE [LARGE SCALE GENOMIC DNA]</scope>
    <source>
        <strain evidence="4">Tanzania (2000708)</strain>
    </source>
</reference>
<dbReference type="Pfam" id="PF15447">
    <property type="entry name" value="NTS"/>
    <property type="match status" value="1"/>
</dbReference>
<dbReference type="AlphaFoldDB" id="A0A024VWZ4"/>
<feature type="domain" description="Plasmodium falciparum erythrocyte membrane protein-1 N-terminal segment" evidence="2">
    <location>
        <begin position="9"/>
        <end position="44"/>
    </location>
</feature>
<dbReference type="Gene3D" id="1.20.1310.20">
    <property type="entry name" value="Duffy-antigen binding domain"/>
    <property type="match status" value="1"/>
</dbReference>
<dbReference type="GO" id="GO:0016020">
    <property type="term" value="C:membrane"/>
    <property type="evidence" value="ECO:0007669"/>
    <property type="project" value="InterPro"/>
</dbReference>
<dbReference type="InterPro" id="IPR008602">
    <property type="entry name" value="Duffy-antigen-binding"/>
</dbReference>
<accession>A0A024VWZ4</accession>
<dbReference type="Proteomes" id="UP000030708">
    <property type="component" value="Unassembled WGS sequence"/>
</dbReference>
<dbReference type="EMBL" id="KI927096">
    <property type="protein sequence ID" value="ETW32770.1"/>
    <property type="molecule type" value="Genomic_DNA"/>
</dbReference>
<organism evidence="3 4">
    <name type="scientific">Plasmodium falciparum Tanzania</name>
    <name type="common">2000708</name>
    <dbReference type="NCBI Taxonomy" id="1036725"/>
    <lineage>
        <taxon>Eukaryota</taxon>
        <taxon>Sar</taxon>
        <taxon>Alveolata</taxon>
        <taxon>Apicomplexa</taxon>
        <taxon>Aconoidasida</taxon>
        <taxon>Haemosporida</taxon>
        <taxon>Plasmodiidae</taxon>
        <taxon>Plasmodium</taxon>
        <taxon>Plasmodium (Laverania)</taxon>
    </lineage>
</organism>
<sequence>MAPSTTYSSAKDFLDKIGQQVHDLVKTEANQYKVALTGQLSLASIWKESAAFTDPCDFIKNEGYKILAAHGDPCGNTNVDRFPDKEGAECDKSKIKDNKGKTGGACAPYRRLSLCNKNMEKMGRTSTTKHDLLADVCMAANYEAQSLIPYHDKYKQSNEDSKICTVLARSFADIGDIVRGRDLYDGKKKRGQTERDKLEENFKKYFQQIHDE</sequence>
<dbReference type="Pfam" id="PF05424">
    <property type="entry name" value="Duffy_binding"/>
    <property type="match status" value="1"/>
</dbReference>
<dbReference type="InterPro" id="IPR042202">
    <property type="entry name" value="Duffy-ag-bd_sf"/>
</dbReference>
<reference evidence="3 4" key="1">
    <citation type="submission" date="2013-02" db="EMBL/GenBank/DDBJ databases">
        <title>The Genome Annotation of Plasmodium falciparum Tanzania (2000708).</title>
        <authorList>
            <consortium name="The Broad Institute Genome Sequencing Platform"/>
            <consortium name="The Broad Institute Genome Sequencing Center for Infectious Disease"/>
            <person name="Neafsey D."/>
            <person name="Hoffman S."/>
            <person name="Volkman S."/>
            <person name="Rosenthal P."/>
            <person name="Walker B."/>
            <person name="Young S.K."/>
            <person name="Zeng Q."/>
            <person name="Gargeya S."/>
            <person name="Fitzgerald M."/>
            <person name="Haas B."/>
            <person name="Abouelleil A."/>
            <person name="Allen A.W."/>
            <person name="Alvarado L."/>
            <person name="Arachchi H.M."/>
            <person name="Berlin A.M."/>
            <person name="Chapman S.B."/>
            <person name="Gainer-Dewar J."/>
            <person name="Goldberg J."/>
            <person name="Griggs A."/>
            <person name="Gujja S."/>
            <person name="Hansen M."/>
            <person name="Howarth C."/>
            <person name="Imamovic A."/>
            <person name="Ireland A."/>
            <person name="Larimer J."/>
            <person name="McCowan C."/>
            <person name="Murphy C."/>
            <person name="Pearson M."/>
            <person name="Poon T.W."/>
            <person name="Priest M."/>
            <person name="Roberts A."/>
            <person name="Saif S."/>
            <person name="Shea T."/>
            <person name="Sisk P."/>
            <person name="Sykes S."/>
            <person name="Wortman J."/>
            <person name="Nusbaum C."/>
            <person name="Birren B."/>
        </authorList>
    </citation>
    <scope>NUCLEOTIDE SEQUENCE [LARGE SCALE GENOMIC DNA]</scope>
    <source>
        <strain evidence="4">Tanzania (2000708)</strain>
    </source>
</reference>
<dbReference type="GO" id="GO:0046789">
    <property type="term" value="F:host cell surface receptor binding"/>
    <property type="evidence" value="ECO:0007669"/>
    <property type="project" value="InterPro"/>
</dbReference>
<evidence type="ECO:0000313" key="4">
    <source>
        <dbReference type="Proteomes" id="UP000030708"/>
    </source>
</evidence>
<evidence type="ECO:0000313" key="3">
    <source>
        <dbReference type="EMBL" id="ETW32770.1"/>
    </source>
</evidence>